<protein>
    <submittedName>
        <fullName evidence="4">AMP-binding protein</fullName>
    </submittedName>
</protein>
<keyword evidence="2" id="KW-0436">Ligase</keyword>
<sequence length="530" mass="57524">MNILNRIIEQASHTPDAPAIIQLPSAGSEAHDRYAHDDETHYSYATLLRDVRQLAAEILAQEPAPPGDTPPKPVGLIMGNSAEWVVADLALLYANRVEVPVPLAFSAEQAAWLLHDCAVILLDETGQQQLDVWRQRGLSLDARLIPISLSDRSGLATNAGDPPDATQDTIIKVIHTSGTTSQPKGVQIRRHGLDALVEALWQRAAQGDYQRYLCLVPLSLLIEQVTAIYMPLTSGGAIVLPPVTLPPLGSPGVQAIDRLALIAAARPTAMTLTPALVEALAEKAWGCTPENRLQTLFGHDHLPLLAVGGAPVDSDILHGLNQLGIPVYEGYGLSENSSVACWNSREAYRIGTVGKPLAHVEVRLADDGELCLRSSSLFAGYAGEDPSSCHVDEEGWLHTGDIARQDEDGFISIIGRKKTMIITANGRNISPEWLETAYRSVPGVLAAIVFGDKRQFLGGLFIVNDIRNADTIRQAIGDYARQHLNELEHISNPILLPHHPDIMEQLFTVTGRPRRNAVADFLAHNEVNVE</sequence>
<feature type="domain" description="AMP-dependent synthetase/ligase" evidence="3">
    <location>
        <begin position="9"/>
        <end position="381"/>
    </location>
</feature>
<evidence type="ECO:0000256" key="2">
    <source>
        <dbReference type="ARBA" id="ARBA00022598"/>
    </source>
</evidence>
<proteinExistence type="inferred from homology"/>
<evidence type="ECO:0000259" key="3">
    <source>
        <dbReference type="Pfam" id="PF00501"/>
    </source>
</evidence>
<reference evidence="4 5" key="1">
    <citation type="submission" date="2022-12" db="EMBL/GenBank/DDBJ databases">
        <title>Complete genome sequencing of Dickeya lacustris type strain LMG30899.</title>
        <authorList>
            <person name="Dobhal S."/>
            <person name="Arizala D."/>
            <person name="Arif M."/>
        </authorList>
    </citation>
    <scope>NUCLEOTIDE SEQUENCE [LARGE SCALE GENOMIC DNA]</scope>
    <source>
        <strain evidence="4 5">LMG30899</strain>
    </source>
</reference>
<evidence type="ECO:0000256" key="1">
    <source>
        <dbReference type="ARBA" id="ARBA00006432"/>
    </source>
</evidence>
<dbReference type="InterPro" id="IPR042099">
    <property type="entry name" value="ANL_N_sf"/>
</dbReference>
<gene>
    <name evidence="4" type="ORF">O1Q98_19670</name>
</gene>
<dbReference type="PANTHER" id="PTHR43201">
    <property type="entry name" value="ACYL-COA SYNTHETASE"/>
    <property type="match status" value="1"/>
</dbReference>
<dbReference type="Pfam" id="PF00501">
    <property type="entry name" value="AMP-binding"/>
    <property type="match status" value="1"/>
</dbReference>
<dbReference type="RefSeq" id="WP_125257806.1">
    <property type="nucleotide sequence ID" value="NZ_CP114280.1"/>
</dbReference>
<dbReference type="Gene3D" id="3.40.50.12780">
    <property type="entry name" value="N-terminal domain of ligase-like"/>
    <property type="match status" value="1"/>
</dbReference>
<organism evidence="4 5">
    <name type="scientific">Dickeya lacustris</name>
    <dbReference type="NCBI Taxonomy" id="2259638"/>
    <lineage>
        <taxon>Bacteria</taxon>
        <taxon>Pseudomonadati</taxon>
        <taxon>Pseudomonadota</taxon>
        <taxon>Gammaproteobacteria</taxon>
        <taxon>Enterobacterales</taxon>
        <taxon>Pectobacteriaceae</taxon>
        <taxon>Dickeya</taxon>
    </lineage>
</organism>
<dbReference type="EMBL" id="CP114280">
    <property type="protein sequence ID" value="WFN55750.1"/>
    <property type="molecule type" value="Genomic_DNA"/>
</dbReference>
<dbReference type="InterPro" id="IPR020845">
    <property type="entry name" value="AMP-binding_CS"/>
</dbReference>
<dbReference type="PROSITE" id="PS00455">
    <property type="entry name" value="AMP_BINDING"/>
    <property type="match status" value="1"/>
</dbReference>
<evidence type="ECO:0000313" key="5">
    <source>
        <dbReference type="Proteomes" id="UP001219630"/>
    </source>
</evidence>
<dbReference type="PANTHER" id="PTHR43201:SF5">
    <property type="entry name" value="MEDIUM-CHAIN ACYL-COA LIGASE ACSF2, MITOCHONDRIAL"/>
    <property type="match status" value="1"/>
</dbReference>
<dbReference type="Proteomes" id="UP001219630">
    <property type="component" value="Chromosome"/>
</dbReference>
<dbReference type="InterPro" id="IPR000873">
    <property type="entry name" value="AMP-dep_synth/lig_dom"/>
</dbReference>
<comment type="similarity">
    <text evidence="1">Belongs to the ATP-dependent AMP-binding enzyme family.</text>
</comment>
<dbReference type="SUPFAM" id="SSF56801">
    <property type="entry name" value="Acetyl-CoA synthetase-like"/>
    <property type="match status" value="1"/>
</dbReference>
<accession>A0ABY8G757</accession>
<keyword evidence="5" id="KW-1185">Reference proteome</keyword>
<evidence type="ECO:0000313" key="4">
    <source>
        <dbReference type="EMBL" id="WFN55750.1"/>
    </source>
</evidence>
<name>A0ABY8G757_9GAMM</name>